<evidence type="ECO:0000313" key="2">
    <source>
        <dbReference type="Proteomes" id="UP000005566"/>
    </source>
</evidence>
<protein>
    <submittedName>
        <fullName evidence="1">Uncharacterized protein</fullName>
    </submittedName>
</protein>
<dbReference type="EMBL" id="AHKF01000030">
    <property type="protein sequence ID" value="EIA07319.1"/>
    <property type="molecule type" value="Genomic_DNA"/>
</dbReference>
<name>H7FVZ8_FLAFP</name>
<evidence type="ECO:0000313" key="1">
    <source>
        <dbReference type="EMBL" id="EIA07319.1"/>
    </source>
</evidence>
<dbReference type="Proteomes" id="UP000005566">
    <property type="component" value="Unassembled WGS sequence"/>
</dbReference>
<dbReference type="AlphaFoldDB" id="H7FVZ8"/>
<reference evidence="1 2" key="1">
    <citation type="journal article" date="2014" name="Acta Crystallogr. D">
        <title>Structure-based characterization and antifreeze properties of a hyperactive ice-binding protein from the Antarctic bacterium Flavobacterium frigoris PS1.</title>
        <authorList>
            <person name="Do H."/>
            <person name="Kim S.J."/>
            <person name="Kim H.J."/>
            <person name="Lee J.H."/>
        </authorList>
    </citation>
    <scope>NUCLEOTIDE SEQUENCE [LARGE SCALE GENOMIC DNA]</scope>
    <source>
        <strain evidence="1 2">PS1</strain>
    </source>
</reference>
<proteinExistence type="predicted"/>
<organism evidence="1 2">
    <name type="scientific">Flavobacterium frigoris (strain PS1)</name>
    <dbReference type="NCBI Taxonomy" id="1086011"/>
    <lineage>
        <taxon>Bacteria</taxon>
        <taxon>Pseudomonadati</taxon>
        <taxon>Bacteroidota</taxon>
        <taxon>Flavobacteriia</taxon>
        <taxon>Flavobacteriales</taxon>
        <taxon>Flavobacteriaceae</taxon>
        <taxon>Flavobacterium</taxon>
    </lineage>
</organism>
<accession>H7FVZ8</accession>
<keyword evidence="2" id="KW-1185">Reference proteome</keyword>
<dbReference type="PATRIC" id="fig|1086011.3.peg.3256"/>
<sequence>MYRDFRISHRNKAMIKRLLNFILRSFFSRPTFFDLFIPLQS</sequence>
<comment type="caution">
    <text evidence="1">The sequence shown here is derived from an EMBL/GenBank/DDBJ whole genome shotgun (WGS) entry which is preliminary data.</text>
</comment>
<gene>
    <name evidence="1" type="ORF">HJ01_03324</name>
</gene>